<name>A0A1M5GLU8_9FLAO</name>
<evidence type="ECO:0000313" key="2">
    <source>
        <dbReference type="Proteomes" id="UP000184108"/>
    </source>
</evidence>
<proteinExistence type="predicted"/>
<dbReference type="EMBL" id="FQVE01000004">
    <property type="protein sequence ID" value="SHG04694.1"/>
    <property type="molecule type" value="Genomic_DNA"/>
</dbReference>
<accession>A0A1M5GLU8</accession>
<dbReference type="Proteomes" id="UP000184108">
    <property type="component" value="Unassembled WGS sequence"/>
</dbReference>
<sequence>MKKIILRSFKQISLTCFKTCSYVLISVLINFHTKDLESYHLQNTNPIFAKNNHEKATYP</sequence>
<gene>
    <name evidence="1" type="ORF">SAMN02787073_3401</name>
</gene>
<protein>
    <submittedName>
        <fullName evidence="1">Uncharacterized protein</fullName>
    </submittedName>
</protein>
<evidence type="ECO:0000313" key="1">
    <source>
        <dbReference type="EMBL" id="SHG04694.1"/>
    </source>
</evidence>
<reference evidence="2" key="1">
    <citation type="submission" date="2016-11" db="EMBL/GenBank/DDBJ databases">
        <authorList>
            <person name="Varghese N."/>
            <person name="Submissions S."/>
        </authorList>
    </citation>
    <scope>NUCLEOTIDE SEQUENCE [LARGE SCALE GENOMIC DNA]</scope>
    <source>
        <strain evidence="2">YR203</strain>
    </source>
</reference>
<organism evidence="1 2">
    <name type="scientific">Chryseobacterium vrystaatense</name>
    <dbReference type="NCBI Taxonomy" id="307480"/>
    <lineage>
        <taxon>Bacteria</taxon>
        <taxon>Pseudomonadati</taxon>
        <taxon>Bacteroidota</taxon>
        <taxon>Flavobacteriia</taxon>
        <taxon>Flavobacteriales</taxon>
        <taxon>Weeksellaceae</taxon>
        <taxon>Chryseobacterium group</taxon>
        <taxon>Chryseobacterium</taxon>
    </lineage>
</organism>
<dbReference type="AlphaFoldDB" id="A0A1M5GLU8"/>